<name>A0A5C6EA69_9BACT</name>
<dbReference type="Proteomes" id="UP000318288">
    <property type="component" value="Unassembled WGS sequence"/>
</dbReference>
<gene>
    <name evidence="1" type="ORF">Poly51_59200</name>
</gene>
<evidence type="ECO:0000313" key="2">
    <source>
        <dbReference type="Proteomes" id="UP000318288"/>
    </source>
</evidence>
<sequence>MLTLQRAVEQINATLPVDERWTADDFCRIISSAHEINRHLYLPDEPRIVKRAVPLDGDTPIHGDYLAIVWWAHWPSLIIESYADEYNLAERAETCTRSFDRTWLFVNGRLRDSKFVDSDSVPGYNVHSTVCGYLFAIQDDGEP</sequence>
<proteinExistence type="predicted"/>
<dbReference type="EMBL" id="SJPW01000010">
    <property type="protein sequence ID" value="TWU44651.1"/>
    <property type="molecule type" value="Genomic_DNA"/>
</dbReference>
<comment type="caution">
    <text evidence="1">The sequence shown here is derived from an EMBL/GenBank/DDBJ whole genome shotgun (WGS) entry which is preliminary data.</text>
</comment>
<dbReference type="RefSeq" id="WP_146462311.1">
    <property type="nucleotide sequence ID" value="NZ_SJPW01000010.1"/>
</dbReference>
<reference evidence="1 2" key="1">
    <citation type="submission" date="2019-02" db="EMBL/GenBank/DDBJ databases">
        <title>Deep-cultivation of Planctomycetes and their phenomic and genomic characterization uncovers novel biology.</title>
        <authorList>
            <person name="Wiegand S."/>
            <person name="Jogler M."/>
            <person name="Boedeker C."/>
            <person name="Pinto D."/>
            <person name="Vollmers J."/>
            <person name="Rivas-Marin E."/>
            <person name="Kohn T."/>
            <person name="Peeters S.H."/>
            <person name="Heuer A."/>
            <person name="Rast P."/>
            <person name="Oberbeckmann S."/>
            <person name="Bunk B."/>
            <person name="Jeske O."/>
            <person name="Meyerdierks A."/>
            <person name="Storesund J.E."/>
            <person name="Kallscheuer N."/>
            <person name="Luecker S."/>
            <person name="Lage O.M."/>
            <person name="Pohl T."/>
            <person name="Merkel B.J."/>
            <person name="Hornburger P."/>
            <person name="Mueller R.-W."/>
            <person name="Bruemmer F."/>
            <person name="Labrenz M."/>
            <person name="Spormann A.M."/>
            <person name="Op Den Camp H."/>
            <person name="Overmann J."/>
            <person name="Amann R."/>
            <person name="Jetten M.S.M."/>
            <person name="Mascher T."/>
            <person name="Medema M.H."/>
            <person name="Devos D.P."/>
            <person name="Kaster A.-K."/>
            <person name="Ovreas L."/>
            <person name="Rohde M."/>
            <person name="Galperin M.Y."/>
            <person name="Jogler C."/>
        </authorList>
    </citation>
    <scope>NUCLEOTIDE SEQUENCE [LARGE SCALE GENOMIC DNA]</scope>
    <source>
        <strain evidence="1 2">Poly51</strain>
    </source>
</reference>
<dbReference type="AlphaFoldDB" id="A0A5C6EA69"/>
<organism evidence="1 2">
    <name type="scientific">Rubripirellula tenax</name>
    <dbReference type="NCBI Taxonomy" id="2528015"/>
    <lineage>
        <taxon>Bacteria</taxon>
        <taxon>Pseudomonadati</taxon>
        <taxon>Planctomycetota</taxon>
        <taxon>Planctomycetia</taxon>
        <taxon>Pirellulales</taxon>
        <taxon>Pirellulaceae</taxon>
        <taxon>Rubripirellula</taxon>
    </lineage>
</organism>
<protein>
    <submittedName>
        <fullName evidence="1">Uncharacterized protein</fullName>
    </submittedName>
</protein>
<keyword evidence="2" id="KW-1185">Reference proteome</keyword>
<evidence type="ECO:0000313" key="1">
    <source>
        <dbReference type="EMBL" id="TWU44651.1"/>
    </source>
</evidence>
<accession>A0A5C6EA69</accession>